<dbReference type="PANTHER" id="PTHR25465:SF5">
    <property type="entry name" value="E3 UBIQUITIN_ISG15 LIGASE TRIM25-RELATED"/>
    <property type="match status" value="1"/>
</dbReference>
<dbReference type="OrthoDB" id="2357150at2759"/>
<name>A0A6P6Q3S5_CARAU</name>
<dbReference type="SUPFAM" id="SSF50729">
    <property type="entry name" value="PH domain-like"/>
    <property type="match status" value="1"/>
</dbReference>
<dbReference type="Pfam" id="PF13445">
    <property type="entry name" value="zf-RING_UBOX"/>
    <property type="match status" value="1"/>
</dbReference>
<dbReference type="InterPro" id="IPR051051">
    <property type="entry name" value="E3_ubiq-ligase_TRIM/RNF"/>
</dbReference>
<dbReference type="Gene3D" id="3.30.40.10">
    <property type="entry name" value="Zinc/RING finger domain, C3HC4 (zinc finger)"/>
    <property type="match status" value="1"/>
</dbReference>
<evidence type="ECO:0000259" key="5">
    <source>
        <dbReference type="PROSITE" id="PS50089"/>
    </source>
</evidence>
<evidence type="ECO:0000256" key="2">
    <source>
        <dbReference type="ARBA" id="ARBA00022771"/>
    </source>
</evidence>
<accession>A0A6P6Q3S5</accession>
<dbReference type="PANTHER" id="PTHR25465">
    <property type="entry name" value="B-BOX DOMAIN CONTAINING"/>
    <property type="match status" value="1"/>
</dbReference>
<evidence type="ECO:0000256" key="4">
    <source>
        <dbReference type="PROSITE-ProRule" id="PRU00024"/>
    </source>
</evidence>
<dbReference type="FunFam" id="2.30.29.30:FF:000018">
    <property type="entry name" value="E3 SUMO-protein ligase RanBP2"/>
    <property type="match status" value="1"/>
</dbReference>
<dbReference type="SMART" id="SM00336">
    <property type="entry name" value="BBOX"/>
    <property type="match status" value="1"/>
</dbReference>
<organism evidence="8 9">
    <name type="scientific">Carassius auratus</name>
    <name type="common">Goldfish</name>
    <dbReference type="NCBI Taxonomy" id="7957"/>
    <lineage>
        <taxon>Eukaryota</taxon>
        <taxon>Metazoa</taxon>
        <taxon>Chordata</taxon>
        <taxon>Craniata</taxon>
        <taxon>Vertebrata</taxon>
        <taxon>Euteleostomi</taxon>
        <taxon>Actinopterygii</taxon>
        <taxon>Neopterygii</taxon>
        <taxon>Teleostei</taxon>
        <taxon>Ostariophysi</taxon>
        <taxon>Cypriniformes</taxon>
        <taxon>Cyprinidae</taxon>
        <taxon>Cyprininae</taxon>
        <taxon>Carassius</taxon>
    </lineage>
</organism>
<dbReference type="SUPFAM" id="SSF57845">
    <property type="entry name" value="B-box zinc-binding domain"/>
    <property type="match status" value="1"/>
</dbReference>
<dbReference type="InterPro" id="IPR011993">
    <property type="entry name" value="PH-like_dom_sf"/>
</dbReference>
<dbReference type="Gene3D" id="4.10.830.40">
    <property type="match status" value="1"/>
</dbReference>
<keyword evidence="2 4" id="KW-0863">Zinc-finger</keyword>
<evidence type="ECO:0000313" key="9">
    <source>
        <dbReference type="RefSeq" id="XP_026126840.1"/>
    </source>
</evidence>
<dbReference type="AlphaFoldDB" id="A0A6P6Q3S5"/>
<evidence type="ECO:0000313" key="8">
    <source>
        <dbReference type="Proteomes" id="UP000515129"/>
    </source>
</evidence>
<dbReference type="SUPFAM" id="SSF57850">
    <property type="entry name" value="RING/U-box"/>
    <property type="match status" value="1"/>
</dbReference>
<dbReference type="InterPro" id="IPR013083">
    <property type="entry name" value="Znf_RING/FYVE/PHD"/>
</dbReference>
<dbReference type="Pfam" id="PF00643">
    <property type="entry name" value="zf-B_box"/>
    <property type="match status" value="1"/>
</dbReference>
<dbReference type="SMART" id="SM00184">
    <property type="entry name" value="RING"/>
    <property type="match status" value="1"/>
</dbReference>
<dbReference type="KEGG" id="caua:113108187"/>
<keyword evidence="1" id="KW-0479">Metal-binding</keyword>
<proteinExistence type="predicted"/>
<dbReference type="PROSITE" id="PS50119">
    <property type="entry name" value="ZF_BBOX"/>
    <property type="match status" value="1"/>
</dbReference>
<gene>
    <name evidence="9" type="primary">LOC113108187</name>
</gene>
<dbReference type="GeneID" id="113108187"/>
<feature type="domain" description="RanBD1" evidence="7">
    <location>
        <begin position="418"/>
        <end position="548"/>
    </location>
</feature>
<dbReference type="RefSeq" id="XP_026126840.1">
    <property type="nucleotide sequence ID" value="XM_026271055.1"/>
</dbReference>
<evidence type="ECO:0000259" key="6">
    <source>
        <dbReference type="PROSITE" id="PS50119"/>
    </source>
</evidence>
<dbReference type="Gene3D" id="3.30.160.60">
    <property type="entry name" value="Classic Zinc Finger"/>
    <property type="match status" value="1"/>
</dbReference>
<dbReference type="Gene3D" id="2.30.29.30">
    <property type="entry name" value="Pleckstrin-homology domain (PH domain)/Phosphotyrosine-binding domain (PTB)"/>
    <property type="match status" value="1"/>
</dbReference>
<reference evidence="9" key="1">
    <citation type="submission" date="2025-08" db="UniProtKB">
        <authorList>
            <consortium name="RefSeq"/>
        </authorList>
    </citation>
    <scope>IDENTIFICATION</scope>
    <source>
        <strain evidence="9">Wakin</strain>
        <tissue evidence="9">Muscle</tissue>
    </source>
</reference>
<dbReference type="Pfam" id="PF00638">
    <property type="entry name" value="Ran_BP1"/>
    <property type="match status" value="1"/>
</dbReference>
<evidence type="ECO:0000256" key="3">
    <source>
        <dbReference type="ARBA" id="ARBA00022833"/>
    </source>
</evidence>
<evidence type="ECO:0000256" key="1">
    <source>
        <dbReference type="ARBA" id="ARBA00022723"/>
    </source>
</evidence>
<feature type="domain" description="RING-type" evidence="5">
    <location>
        <begin position="14"/>
        <end position="53"/>
    </location>
</feature>
<sequence>MAAEALYDRASLRCSLCLDVFRNPVIIPCGHIFCKECITGLWDEDVCRCPQCKHTFPNKPVVSDWLQMKDLSEKLMKMRPKEEDDEDAEAHEVSCDSCTSRRTKAVQSCLTCVSSFCRNHLEKHNDLFGWKKHLLTEATDLQSKTCSLHGKLLDVFCRTDQKCVCVLCAIHEHKKHDSVSASEERADRQGKLMETREKFQQNVRDREKDLKELKQAEESITCSAQTAVSESERIFSEVLSSVQKTSVRVEELITERQRDELSRIEGLQEKVQQKISDLRMKESELGQLLTTEDHIHFLQNYPSDCEESMSKEYEDLSNIYENPKAYFSNVELLLSEMQERLLEVTKETEIKIRSGEATVQIKSSPGPAQRDQKDVFSFGESVAEFTFSFQHVPLISTSVEASGSAHEEERCKHETQEYYKPVVLLPDLVEISTGEENEQVVFSHRAKLYRYDKESPQWKERGVGELKILQNNDSRRARLVMRREKVLKLCANHWITPNMKLEPMKASEKAWTWSALDFADGDGSVQTLAARFKLQETADAFKKRFEEAAAASFTGAETPETDEDFEVAVRSLKGKLYPDAVGDHDAGAAIETQNHREEENSDDDDEAVNHTEMLKFSSLVPSLRLEVWQIPSKKP</sequence>
<dbReference type="GO" id="GO:0008270">
    <property type="term" value="F:zinc ion binding"/>
    <property type="evidence" value="ECO:0007669"/>
    <property type="project" value="UniProtKB-KW"/>
</dbReference>
<dbReference type="InterPro" id="IPR017907">
    <property type="entry name" value="Znf_RING_CS"/>
</dbReference>
<protein>
    <submittedName>
        <fullName evidence="9">E3 SUMO-protein ligase RanBP2-like isoform X1</fullName>
    </submittedName>
</protein>
<dbReference type="PROSITE" id="PS50089">
    <property type="entry name" value="ZF_RING_2"/>
    <property type="match status" value="1"/>
</dbReference>
<dbReference type="InterPro" id="IPR058030">
    <property type="entry name" value="TRIM8/14/16/25/29/45/65_CC"/>
</dbReference>
<dbReference type="InterPro" id="IPR000156">
    <property type="entry name" value="Ran_bind_dom"/>
</dbReference>
<dbReference type="SMART" id="SM00160">
    <property type="entry name" value="RanBD"/>
    <property type="match status" value="1"/>
</dbReference>
<dbReference type="Proteomes" id="UP000515129">
    <property type="component" value="Chromosome 9"/>
</dbReference>
<dbReference type="Pfam" id="PF25600">
    <property type="entry name" value="TRIM_CC"/>
    <property type="match status" value="1"/>
</dbReference>
<evidence type="ECO:0000259" key="7">
    <source>
        <dbReference type="PROSITE" id="PS50196"/>
    </source>
</evidence>
<dbReference type="CDD" id="cd19769">
    <property type="entry name" value="Bbox2_TRIM16-like"/>
    <property type="match status" value="1"/>
</dbReference>
<keyword evidence="3" id="KW-0862">Zinc</keyword>
<dbReference type="InterPro" id="IPR000315">
    <property type="entry name" value="Znf_B-box"/>
</dbReference>
<dbReference type="InterPro" id="IPR001841">
    <property type="entry name" value="Znf_RING"/>
</dbReference>
<dbReference type="PROSITE" id="PS00518">
    <property type="entry name" value="ZF_RING_1"/>
    <property type="match status" value="1"/>
</dbReference>
<dbReference type="InterPro" id="IPR027370">
    <property type="entry name" value="Znf-RING_euk"/>
</dbReference>
<keyword evidence="8" id="KW-1185">Reference proteome</keyword>
<feature type="domain" description="B box-type" evidence="6">
    <location>
        <begin position="141"/>
        <end position="181"/>
    </location>
</feature>
<dbReference type="PROSITE" id="PS50196">
    <property type="entry name" value="RANBD1"/>
    <property type="match status" value="1"/>
</dbReference>